<gene>
    <name evidence="1" type="ORF">NCS57_00373100</name>
</gene>
<keyword evidence="2" id="KW-1185">Reference proteome</keyword>
<evidence type="ECO:0000313" key="1">
    <source>
        <dbReference type="EMBL" id="KAI8674743.1"/>
    </source>
</evidence>
<comment type="caution">
    <text evidence="1">The sequence shown here is derived from an EMBL/GenBank/DDBJ whole genome shotgun (WGS) entry which is preliminary data.</text>
</comment>
<organism evidence="1 2">
    <name type="scientific">Fusarium keratoplasticum</name>
    <dbReference type="NCBI Taxonomy" id="1328300"/>
    <lineage>
        <taxon>Eukaryota</taxon>
        <taxon>Fungi</taxon>
        <taxon>Dikarya</taxon>
        <taxon>Ascomycota</taxon>
        <taxon>Pezizomycotina</taxon>
        <taxon>Sordariomycetes</taxon>
        <taxon>Hypocreomycetidae</taxon>
        <taxon>Hypocreales</taxon>
        <taxon>Nectriaceae</taxon>
        <taxon>Fusarium</taxon>
        <taxon>Fusarium solani species complex</taxon>
    </lineage>
</organism>
<proteinExistence type="predicted"/>
<sequence length="564" mass="63470">MPSGPQDSAGSCKPTVCTTDDDALSTLASNWLETCTRKHELCRPVDPGFQPTRLIQILNADQVRLILPAEEPSGPYVAFSHCWGGVQAVKLLRGDIGRFRTGLRVKELPESYQEAISICIRMNLHFIWIDSLCIIQDSHEDWKREALTMKLVYGNSLLNLCAAAGSNSGERSTSSRQPDLVKPFEITSSWANQDPQSVFVIFGDLFYDDVLQSPLHTRAWVYQEYYLSKRSLVLGRSQLWWHCREKLACEGCSNGLPDELLTSTDSAWSLAATLKDDLHRVKVISRFRSAEAWQDRVQKYTQMFLTKETDRIIAFSGIVEAFGESHNVADQYLAGLWRCYLPYGLRWIVGRDAIMRRGSVYRTPSWSWISLGGHFAMGGGVSETLLSSLERIWPHYDEQDKGIMALSKGGAIEVRGHLMGPRKVGGQGEPSYFEASFLFSQYLRRNMQSTPQPRSRVSWDEHEALGEPLVSYLDGLNLASRGKALIDGAHREQMRLRDAPGSFFYLPLETDGETGFLEGIVLYQPPHQPGIFHRVGEWSARECIDGSPAGDLATKYPEQTVYII</sequence>
<dbReference type="Proteomes" id="UP001065298">
    <property type="component" value="Chromosome 3"/>
</dbReference>
<accession>A0ACC0R3R1</accession>
<reference evidence="1" key="1">
    <citation type="submission" date="2022-06" db="EMBL/GenBank/DDBJ databases">
        <title>Fusarium solani species complex genomes reveal bases of compartmentalisation and animal pathogenesis.</title>
        <authorList>
            <person name="Tsai I.J."/>
        </authorList>
    </citation>
    <scope>NUCLEOTIDE SEQUENCE</scope>
    <source>
        <strain evidence="1">Fu6.1</strain>
    </source>
</reference>
<protein>
    <submittedName>
        <fullName evidence="1">HET domain-containing protein</fullName>
    </submittedName>
</protein>
<name>A0ACC0R3R1_9HYPO</name>
<evidence type="ECO:0000313" key="2">
    <source>
        <dbReference type="Proteomes" id="UP001065298"/>
    </source>
</evidence>
<dbReference type="EMBL" id="CM046505">
    <property type="protein sequence ID" value="KAI8674743.1"/>
    <property type="molecule type" value="Genomic_DNA"/>
</dbReference>